<dbReference type="HOGENOM" id="CLU_108178_0_0_1"/>
<organism evidence="3">
    <name type="scientific">Caenorhabditis brenneri</name>
    <name type="common">Nematode worm</name>
    <dbReference type="NCBI Taxonomy" id="135651"/>
    <lineage>
        <taxon>Eukaryota</taxon>
        <taxon>Metazoa</taxon>
        <taxon>Ecdysozoa</taxon>
        <taxon>Nematoda</taxon>
        <taxon>Chromadorea</taxon>
        <taxon>Rhabditida</taxon>
        <taxon>Rhabditina</taxon>
        <taxon>Rhabditomorpha</taxon>
        <taxon>Rhabditoidea</taxon>
        <taxon>Rhabditidae</taxon>
        <taxon>Peloderinae</taxon>
        <taxon>Caenorhabditis</taxon>
    </lineage>
</organism>
<feature type="chain" id="PRO_5003404625" evidence="1">
    <location>
        <begin position="20"/>
        <end position="180"/>
    </location>
</feature>
<dbReference type="AlphaFoldDB" id="G0N4U7"/>
<reference evidence="3" key="1">
    <citation type="submission" date="2011-07" db="EMBL/GenBank/DDBJ databases">
        <authorList>
            <consortium name="Caenorhabditis brenneri Sequencing and Analysis Consortium"/>
            <person name="Wilson R.K."/>
        </authorList>
    </citation>
    <scope>NUCLEOTIDE SEQUENCE [LARGE SCALE GENOMIC DNA]</scope>
    <source>
        <strain evidence="3">PB2801</strain>
    </source>
</reference>
<dbReference type="FunCoup" id="G0N4U7">
    <property type="interactions" value="1915"/>
</dbReference>
<sequence>MARTDILFLTVFLVVLASAQLSKYANYEDLVITSNVSLGLIQVGWLTSNALKNESGFWNTCKPYLVRLYDGIYQNITNACALIDNPPAGLPQCKDNMTNFLLRSGSGYCLKSKVCGASKTIDFYKSADGSSLLWTWLNSVGKSLLSQGFTKTGTCYGYEKKLNENRLPDNMFNEDEKGVY</sequence>
<keyword evidence="3" id="KW-1185">Reference proteome</keyword>
<name>G0N4U7_CAEBE</name>
<dbReference type="eggNOG" id="ENOG502THRZ">
    <property type="taxonomic scope" value="Eukaryota"/>
</dbReference>
<feature type="signal peptide" evidence="1">
    <location>
        <begin position="1"/>
        <end position="19"/>
    </location>
</feature>
<proteinExistence type="predicted"/>
<evidence type="ECO:0000256" key="1">
    <source>
        <dbReference type="SAM" id="SignalP"/>
    </source>
</evidence>
<evidence type="ECO:0000313" key="3">
    <source>
        <dbReference type="Proteomes" id="UP000008068"/>
    </source>
</evidence>
<dbReference type="InParanoid" id="G0N4U7"/>
<protein>
    <submittedName>
        <fullName evidence="2">Uncharacterized protein</fullName>
    </submittedName>
</protein>
<accession>G0N4U7</accession>
<dbReference type="OrthoDB" id="5823020at2759"/>
<gene>
    <name evidence="2" type="ORF">CAEBREN_29990</name>
</gene>
<dbReference type="EMBL" id="GL379838">
    <property type="protein sequence ID" value="EGT52790.1"/>
    <property type="molecule type" value="Genomic_DNA"/>
</dbReference>
<evidence type="ECO:0000313" key="2">
    <source>
        <dbReference type="EMBL" id="EGT52790.1"/>
    </source>
</evidence>
<keyword evidence="1" id="KW-0732">Signal</keyword>
<dbReference type="Proteomes" id="UP000008068">
    <property type="component" value="Unassembled WGS sequence"/>
</dbReference>